<dbReference type="EMBL" id="KI964559">
    <property type="protein sequence ID" value="EUC36622.1"/>
    <property type="molecule type" value="Genomic_DNA"/>
</dbReference>
<organism evidence="1 2">
    <name type="scientific">Cochliobolus carbonum (strain 26-R-13)</name>
    <name type="common">Maize leaf spot fungus</name>
    <name type="synonym">Bipolaris zeicola</name>
    <dbReference type="NCBI Taxonomy" id="930089"/>
    <lineage>
        <taxon>Eukaryota</taxon>
        <taxon>Fungi</taxon>
        <taxon>Dikarya</taxon>
        <taxon>Ascomycota</taxon>
        <taxon>Pezizomycotina</taxon>
        <taxon>Dothideomycetes</taxon>
        <taxon>Pleosporomycetidae</taxon>
        <taxon>Pleosporales</taxon>
        <taxon>Pleosporineae</taxon>
        <taxon>Pleosporaceae</taxon>
        <taxon>Bipolaris</taxon>
    </lineage>
</organism>
<evidence type="ECO:0000313" key="1">
    <source>
        <dbReference type="EMBL" id="EUC36622.1"/>
    </source>
</evidence>
<dbReference type="AlphaFoldDB" id="W6YB11"/>
<reference evidence="1 2" key="1">
    <citation type="journal article" date="2013" name="PLoS Genet.">
        <title>Comparative genome structure, secondary metabolite, and effector coding capacity across Cochliobolus pathogens.</title>
        <authorList>
            <person name="Condon B.J."/>
            <person name="Leng Y."/>
            <person name="Wu D."/>
            <person name="Bushley K.E."/>
            <person name="Ohm R.A."/>
            <person name="Otillar R."/>
            <person name="Martin J."/>
            <person name="Schackwitz W."/>
            <person name="Grimwood J."/>
            <person name="MohdZainudin N."/>
            <person name="Xue C."/>
            <person name="Wang R."/>
            <person name="Manning V.A."/>
            <person name="Dhillon B."/>
            <person name="Tu Z.J."/>
            <person name="Steffenson B.J."/>
            <person name="Salamov A."/>
            <person name="Sun H."/>
            <person name="Lowry S."/>
            <person name="LaButti K."/>
            <person name="Han J."/>
            <person name="Copeland A."/>
            <person name="Lindquist E."/>
            <person name="Barry K."/>
            <person name="Schmutz J."/>
            <person name="Baker S.E."/>
            <person name="Ciuffetti L.M."/>
            <person name="Grigoriev I.V."/>
            <person name="Zhong S."/>
            <person name="Turgeon B.G."/>
        </authorList>
    </citation>
    <scope>NUCLEOTIDE SEQUENCE [LARGE SCALE GENOMIC DNA]</scope>
    <source>
        <strain evidence="1 2">26-R-13</strain>
    </source>
</reference>
<feature type="non-terminal residue" evidence="1">
    <location>
        <position position="1"/>
    </location>
</feature>
<proteinExistence type="predicted"/>
<dbReference type="RefSeq" id="XP_007709047.1">
    <property type="nucleotide sequence ID" value="XM_007710857.1"/>
</dbReference>
<dbReference type="HOGENOM" id="CLU_2326265_0_0_1"/>
<accession>W6YB11</accession>
<gene>
    <name evidence="1" type="ORF">COCCADRAFT_87529</name>
</gene>
<dbReference type="KEGG" id="bze:COCCADRAFT_87529"/>
<keyword evidence="2" id="KW-1185">Reference proteome</keyword>
<dbReference type="GeneID" id="19152381"/>
<sequence>LPAGLGPRKGNRHFWNPSPRFGALPRTVFNDVLRLFSLVRCHPERRFTAGAIVCFFGHVVYSGYTVSMCQTYISQIERNTFPCQTLNGHSQPILHMITV</sequence>
<evidence type="ECO:0000313" key="2">
    <source>
        <dbReference type="Proteomes" id="UP000053841"/>
    </source>
</evidence>
<name>W6YB11_COCC2</name>
<dbReference type="Proteomes" id="UP000053841">
    <property type="component" value="Unassembled WGS sequence"/>
</dbReference>
<protein>
    <submittedName>
        <fullName evidence="1">Uncharacterized protein</fullName>
    </submittedName>
</protein>